<sequence>MNIWKIIKNEGYNNAFLIDSTGKQHFDSPLDFKEIKNNPPTRLLKIEVTDKGFPDIMNYWGISGTVIVNSKVKALIERYYGTLQTQFLPCICSNCQDTELWIWNVCEYHDVLDVPKSICDRIINLQGKEAIKSVDKYVFKKEAFDLDFFKIYLEERKYNTYLFVSDRFKKIMEENNVTGLALEKVYSI</sequence>
<feature type="domain" description="Immunity MXAN-0049 protein" evidence="1">
    <location>
        <begin position="53"/>
        <end position="186"/>
    </location>
</feature>
<dbReference type="STRING" id="697329.Rumal_0507"/>
<evidence type="ECO:0000313" key="2">
    <source>
        <dbReference type="EMBL" id="ADU21060.1"/>
    </source>
</evidence>
<dbReference type="Pfam" id="PF07791">
    <property type="entry name" value="Imm11"/>
    <property type="match status" value="1"/>
</dbReference>
<dbReference type="Proteomes" id="UP000006919">
    <property type="component" value="Chromosome"/>
</dbReference>
<dbReference type="OrthoDB" id="5356505at2"/>
<dbReference type="InterPro" id="IPR012433">
    <property type="entry name" value="Imm11"/>
</dbReference>
<accession>E6UG33</accession>
<gene>
    <name evidence="2" type="ordered locus">Rumal_0507</name>
</gene>
<organism evidence="2 3">
    <name type="scientific">Ruminococcus albus (strain ATCC 27210 / DSM 20455 / JCM 14654 / NCDO 2250 / 7)</name>
    <dbReference type="NCBI Taxonomy" id="697329"/>
    <lineage>
        <taxon>Bacteria</taxon>
        <taxon>Bacillati</taxon>
        <taxon>Bacillota</taxon>
        <taxon>Clostridia</taxon>
        <taxon>Eubacteriales</taxon>
        <taxon>Oscillospiraceae</taxon>
        <taxon>Ruminococcus</taxon>
    </lineage>
</organism>
<protein>
    <recommendedName>
        <fullName evidence="1">Immunity MXAN-0049 protein domain-containing protein</fullName>
    </recommendedName>
</protein>
<evidence type="ECO:0000313" key="3">
    <source>
        <dbReference type="Proteomes" id="UP000006919"/>
    </source>
</evidence>
<dbReference type="EMBL" id="CP002403">
    <property type="protein sequence ID" value="ADU21060.1"/>
    <property type="molecule type" value="Genomic_DNA"/>
</dbReference>
<reference evidence="2 3" key="1">
    <citation type="journal article" date="2011" name="J. Bacteriol.">
        <title>Complete genome of the cellulolytic ruminal bacterium Ruminococcus albus 7.</title>
        <authorList>
            <person name="Suen G."/>
            <person name="Stevenson D.M."/>
            <person name="Bruce D.C."/>
            <person name="Chertkov O."/>
            <person name="Copeland A."/>
            <person name="Cheng J.F."/>
            <person name="Detter C."/>
            <person name="Detter J.C."/>
            <person name="Goodwin L.A."/>
            <person name="Han C.S."/>
            <person name="Hauser L.J."/>
            <person name="Ivanova N.N."/>
            <person name="Kyrpides N.C."/>
            <person name="Land M.L."/>
            <person name="Lapidus A."/>
            <person name="Lucas S."/>
            <person name="Ovchinnikova G."/>
            <person name="Pitluck S."/>
            <person name="Tapia R."/>
            <person name="Woyke T."/>
            <person name="Boyum J."/>
            <person name="Mead D."/>
            <person name="Weimer P.J."/>
        </authorList>
    </citation>
    <scope>NUCLEOTIDE SEQUENCE [LARGE SCALE GENOMIC DNA]</scope>
    <source>
        <strain evidence="3">ATCC 27210 / DSM 20455 / JCM 14654 / NCDO 2250 / 7</strain>
    </source>
</reference>
<evidence type="ECO:0000259" key="1">
    <source>
        <dbReference type="Pfam" id="PF07791"/>
    </source>
</evidence>
<dbReference type="KEGG" id="ral:Rumal_0507"/>
<dbReference type="AlphaFoldDB" id="E6UG33"/>
<dbReference type="HOGENOM" id="CLU_1440103_0_0_9"/>
<name>E6UG33_RUMA7</name>
<proteinExistence type="predicted"/>
<dbReference type="RefSeq" id="WP_013497252.1">
    <property type="nucleotide sequence ID" value="NC_014833.1"/>
</dbReference>